<keyword evidence="2" id="KW-1133">Transmembrane helix</keyword>
<sequence length="145" mass="15507">MPATPTPSSPSLSDSSLLAFTYEDISRDIEGVDYPYPHDIALSPNGASEASASFPPTQLGLGLPKESSPSRTPRPIDHVRDDEERQLGHLNLSSGHAGYSNHYDKREPVMDPFSKTELAVMTGSSLAVGGLITVSVFLTLGRLVL</sequence>
<reference evidence="3 4" key="1">
    <citation type="submission" date="2014-06" db="EMBL/GenBank/DDBJ databases">
        <title>Evolutionary Origins and Diversification of the Mycorrhizal Mutualists.</title>
        <authorList>
            <consortium name="DOE Joint Genome Institute"/>
            <consortium name="Mycorrhizal Genomics Consortium"/>
            <person name="Kohler A."/>
            <person name="Kuo A."/>
            <person name="Nagy L.G."/>
            <person name="Floudas D."/>
            <person name="Copeland A."/>
            <person name="Barry K.W."/>
            <person name="Cichocki N."/>
            <person name="Veneault-Fourrey C."/>
            <person name="LaButti K."/>
            <person name="Lindquist E.A."/>
            <person name="Lipzen A."/>
            <person name="Lundell T."/>
            <person name="Morin E."/>
            <person name="Murat C."/>
            <person name="Riley R."/>
            <person name="Ohm R."/>
            <person name="Sun H."/>
            <person name="Tunlid A."/>
            <person name="Henrissat B."/>
            <person name="Grigoriev I.V."/>
            <person name="Hibbett D.S."/>
            <person name="Martin F."/>
        </authorList>
    </citation>
    <scope>NUCLEOTIDE SEQUENCE [LARGE SCALE GENOMIC DNA]</scope>
    <source>
        <strain evidence="3 4">SS14</strain>
    </source>
</reference>
<dbReference type="HOGENOM" id="CLU_1788028_0_0_1"/>
<dbReference type="AlphaFoldDB" id="A0A0C9TG28"/>
<feature type="compositionally biased region" description="Polar residues" evidence="1">
    <location>
        <begin position="45"/>
        <end position="56"/>
    </location>
</feature>
<dbReference type="OrthoDB" id="10652726at2759"/>
<feature type="region of interest" description="Disordered" evidence="1">
    <location>
        <begin position="35"/>
        <end position="77"/>
    </location>
</feature>
<evidence type="ECO:0000313" key="3">
    <source>
        <dbReference type="EMBL" id="KIJ28358.1"/>
    </source>
</evidence>
<dbReference type="Proteomes" id="UP000054279">
    <property type="component" value="Unassembled WGS sequence"/>
</dbReference>
<keyword evidence="2" id="KW-0472">Membrane</keyword>
<organism evidence="3 4">
    <name type="scientific">Sphaerobolus stellatus (strain SS14)</name>
    <dbReference type="NCBI Taxonomy" id="990650"/>
    <lineage>
        <taxon>Eukaryota</taxon>
        <taxon>Fungi</taxon>
        <taxon>Dikarya</taxon>
        <taxon>Basidiomycota</taxon>
        <taxon>Agaricomycotina</taxon>
        <taxon>Agaricomycetes</taxon>
        <taxon>Phallomycetidae</taxon>
        <taxon>Geastrales</taxon>
        <taxon>Sphaerobolaceae</taxon>
        <taxon>Sphaerobolus</taxon>
    </lineage>
</organism>
<gene>
    <name evidence="3" type="ORF">M422DRAFT_37359</name>
</gene>
<evidence type="ECO:0000256" key="1">
    <source>
        <dbReference type="SAM" id="MobiDB-lite"/>
    </source>
</evidence>
<feature type="transmembrane region" description="Helical" evidence="2">
    <location>
        <begin position="118"/>
        <end position="140"/>
    </location>
</feature>
<accession>A0A0C9TG28</accession>
<keyword evidence="4" id="KW-1185">Reference proteome</keyword>
<dbReference type="EMBL" id="KN837308">
    <property type="protein sequence ID" value="KIJ28358.1"/>
    <property type="molecule type" value="Genomic_DNA"/>
</dbReference>
<keyword evidence="2" id="KW-0812">Transmembrane</keyword>
<protein>
    <submittedName>
        <fullName evidence="3">Uncharacterized protein</fullName>
    </submittedName>
</protein>
<evidence type="ECO:0000313" key="4">
    <source>
        <dbReference type="Proteomes" id="UP000054279"/>
    </source>
</evidence>
<evidence type="ECO:0000256" key="2">
    <source>
        <dbReference type="SAM" id="Phobius"/>
    </source>
</evidence>
<name>A0A0C9TG28_SPHS4</name>
<proteinExistence type="predicted"/>